<evidence type="ECO:0000313" key="2">
    <source>
        <dbReference type="EMBL" id="SHK05211.1"/>
    </source>
</evidence>
<feature type="transmembrane region" description="Helical" evidence="1">
    <location>
        <begin position="358"/>
        <end position="378"/>
    </location>
</feature>
<dbReference type="GO" id="GO:0005886">
    <property type="term" value="C:plasma membrane"/>
    <property type="evidence" value="ECO:0007669"/>
    <property type="project" value="TreeGrafter"/>
</dbReference>
<feature type="transmembrane region" description="Helical" evidence="1">
    <location>
        <begin position="430"/>
        <end position="451"/>
    </location>
</feature>
<dbReference type="SUPFAM" id="SSF82866">
    <property type="entry name" value="Multidrug efflux transporter AcrB transmembrane domain"/>
    <property type="match status" value="2"/>
</dbReference>
<keyword evidence="1" id="KW-0812">Transmembrane</keyword>
<dbReference type="Pfam" id="PF00873">
    <property type="entry name" value="ACR_tran"/>
    <property type="match status" value="1"/>
</dbReference>
<dbReference type="SUPFAM" id="SSF82714">
    <property type="entry name" value="Multidrug efflux transporter AcrB TolC docking domain, DN and DC subdomains"/>
    <property type="match status" value="2"/>
</dbReference>
<dbReference type="PANTHER" id="PTHR32063:SF0">
    <property type="entry name" value="SWARMING MOTILITY PROTEIN SWRC"/>
    <property type="match status" value="1"/>
</dbReference>
<feature type="transmembrane region" description="Helical" evidence="1">
    <location>
        <begin position="866"/>
        <end position="885"/>
    </location>
</feature>
<dbReference type="PANTHER" id="PTHR32063">
    <property type="match status" value="1"/>
</dbReference>
<dbReference type="SUPFAM" id="SSF82693">
    <property type="entry name" value="Multidrug efflux transporter AcrB pore domain, PN1, PN2, PC1 and PC2 subdomains"/>
    <property type="match status" value="3"/>
</dbReference>
<feature type="transmembrane region" description="Helical" evidence="1">
    <location>
        <begin position="466"/>
        <end position="488"/>
    </location>
</feature>
<feature type="transmembrane region" description="Helical" evidence="1">
    <location>
        <begin position="892"/>
        <end position="910"/>
    </location>
</feature>
<dbReference type="InterPro" id="IPR001036">
    <property type="entry name" value="Acrflvin-R"/>
</dbReference>
<sequence>MNLGEFSLKNKYLIFSLTIAIVLFGIYSRITIKTQLSPDTASPMATVITQYPGASAQDVVKDIIEPMEDEFGKLEGISKIKSTAQDNRAIIQLEFEYGVNIDEATIDIQNSINRIKGLLPSSMKEPKILKISSADKPIMTLSLSSDSLNLEMIREIAENKLSYVLQSTEGVASVDIFGGYKSEIQIKLDKNKINAYGLTIEKVASLLSLNNIQSPGGKIIDKNKEIIIRIDERFKSIDDIKRFRINLKDGNFIYLDEIADIKLSIEELKSTYRLNGEEAIALMIIKKSNANTVETINNLKIEIEKLKLKYPHIKFKIAQDDSIFTNQMVDNMISSVLIAIILTILIIILFISKLSESFVVSISMPLVFLSTLGLMKVFGMKLDLVTLSALILSIGIVVDDSIVVVENVIRHYDEFNKDIVRATIDATGEITLATMAGTSTTLIVLIPLLFIEGFVGQMFGPLSTTLIFALLTSVAISLTIVPLFIAIFNKFKFVKLERKIKIVTDKFGRLMDKLLDFYVKLLRKAINYKIKTYIIIIILMIVSVGALFNKGIEMLPKFDSGVTYISIEMVPGTTLEETQMAVAYIEDILSEEKNVINFDTQIGYEEDSSILSDFGVMGTNQALITVNLNTRKERKESIWEFQERIRKKIAVIPNIQRFVVKEQGATASSSSQAPIDVRISGPDQEILYHFASEFECKLKNVEGITNIYKSFNMDNLQLNIEMNKERIQELGLSSVEVSKQIMNAIDGMKATSMDIGELNDVDIRVEYMDQYNQSIEDLMDMHINTPMGVKVPIRDIAAINISKRANVVTKEDLEYTIDILAYTHDRAFSKIVKDINKLIANFPLPEEYEIELTGDQESLSESMRDMIFLLALSIIFVYLLLVPQFKSFIHPITIMAAIPLVFIGVAPALILTGKYISMPVLLGFILLAGTVINNSILLIDKIIVNRNNSIPIEEAVVLAVKSRYRAIMMTALSDVAGMLPLALQLALGSERFSPLAITVIGGIISATFMTMVIIPLIYISFESIKVKIRCKFE</sequence>
<name>A0A1M6PB63_9FIRM</name>
<dbReference type="Gene3D" id="3.30.70.1440">
    <property type="entry name" value="Multidrug efflux transporter AcrB pore domain"/>
    <property type="match status" value="1"/>
</dbReference>
<dbReference type="Gene3D" id="3.30.70.1320">
    <property type="entry name" value="Multidrug efflux transporter AcrB pore domain like"/>
    <property type="match status" value="1"/>
</dbReference>
<dbReference type="EMBL" id="FRAJ01000008">
    <property type="protein sequence ID" value="SHK05211.1"/>
    <property type="molecule type" value="Genomic_DNA"/>
</dbReference>
<dbReference type="Gene3D" id="3.30.70.1430">
    <property type="entry name" value="Multidrug efflux transporter AcrB pore domain"/>
    <property type="match status" value="2"/>
</dbReference>
<feature type="transmembrane region" description="Helical" evidence="1">
    <location>
        <begin position="530"/>
        <end position="548"/>
    </location>
</feature>
<dbReference type="PRINTS" id="PR00702">
    <property type="entry name" value="ACRIFLAVINRP"/>
</dbReference>
<gene>
    <name evidence="2" type="ORF">SAMN02745883_01127</name>
</gene>
<feature type="transmembrane region" description="Helical" evidence="1">
    <location>
        <begin position="12"/>
        <end position="30"/>
    </location>
</feature>
<dbReference type="STRING" id="1121266.SAMN02745883_01127"/>
<evidence type="ECO:0000256" key="1">
    <source>
        <dbReference type="SAM" id="Phobius"/>
    </source>
</evidence>
<keyword evidence="3" id="KW-1185">Reference proteome</keyword>
<feature type="transmembrane region" description="Helical" evidence="1">
    <location>
        <begin position="916"/>
        <end position="939"/>
    </location>
</feature>
<proteinExistence type="predicted"/>
<protein>
    <submittedName>
        <fullName evidence="2">Multidrug efflux pump subunit AcrB</fullName>
    </submittedName>
</protein>
<keyword evidence="1" id="KW-0472">Membrane</keyword>
<dbReference type="RefSeq" id="WP_072966478.1">
    <property type="nucleotide sequence ID" value="NZ_FRAJ01000008.1"/>
</dbReference>
<feature type="transmembrane region" description="Helical" evidence="1">
    <location>
        <begin position="384"/>
        <end position="409"/>
    </location>
</feature>
<feature type="transmembrane region" description="Helical" evidence="1">
    <location>
        <begin position="995"/>
        <end position="1019"/>
    </location>
</feature>
<feature type="transmembrane region" description="Helical" evidence="1">
    <location>
        <begin position="332"/>
        <end position="351"/>
    </location>
</feature>
<evidence type="ECO:0000313" key="3">
    <source>
        <dbReference type="Proteomes" id="UP000184082"/>
    </source>
</evidence>
<dbReference type="InterPro" id="IPR027463">
    <property type="entry name" value="AcrB_DN_DC_subdom"/>
</dbReference>
<dbReference type="AlphaFoldDB" id="A0A1M6PB63"/>
<accession>A0A1M6PB63</accession>
<dbReference type="Gene3D" id="1.20.1640.10">
    <property type="entry name" value="Multidrug efflux transporter AcrB transmembrane domain"/>
    <property type="match status" value="2"/>
</dbReference>
<feature type="transmembrane region" description="Helical" evidence="1">
    <location>
        <begin position="966"/>
        <end position="983"/>
    </location>
</feature>
<dbReference type="Proteomes" id="UP000184082">
    <property type="component" value="Unassembled WGS sequence"/>
</dbReference>
<reference evidence="2 3" key="1">
    <citation type="submission" date="2016-11" db="EMBL/GenBank/DDBJ databases">
        <authorList>
            <person name="Jaros S."/>
            <person name="Januszkiewicz K."/>
            <person name="Wedrychowicz H."/>
        </authorList>
    </citation>
    <scope>NUCLEOTIDE SEQUENCE [LARGE SCALE GENOMIC DNA]</scope>
    <source>
        <strain evidence="2 3">DSM 14501</strain>
    </source>
</reference>
<keyword evidence="1" id="KW-1133">Transmembrane helix</keyword>
<dbReference type="GO" id="GO:0042910">
    <property type="term" value="F:xenobiotic transmembrane transporter activity"/>
    <property type="evidence" value="ECO:0007669"/>
    <property type="project" value="TreeGrafter"/>
</dbReference>
<dbReference type="Gene3D" id="3.30.2090.10">
    <property type="entry name" value="Multidrug efflux transporter AcrB TolC docking domain, DN and DC subdomains"/>
    <property type="match status" value="2"/>
</dbReference>
<organism evidence="2 3">
    <name type="scientific">Caminicella sporogenes DSM 14501</name>
    <dbReference type="NCBI Taxonomy" id="1121266"/>
    <lineage>
        <taxon>Bacteria</taxon>
        <taxon>Bacillati</taxon>
        <taxon>Bacillota</taxon>
        <taxon>Clostridia</taxon>
        <taxon>Peptostreptococcales</taxon>
        <taxon>Caminicellaceae</taxon>
        <taxon>Caminicella</taxon>
    </lineage>
</organism>